<accession>A0ACC2MEX3</accession>
<evidence type="ECO:0000313" key="1">
    <source>
        <dbReference type="EMBL" id="KAJ8644230.1"/>
    </source>
</evidence>
<name>A0ACC2MEX3_PERAE</name>
<dbReference type="Proteomes" id="UP001234297">
    <property type="component" value="Chromosome 2"/>
</dbReference>
<keyword evidence="2" id="KW-1185">Reference proteome</keyword>
<comment type="caution">
    <text evidence="1">The sequence shown here is derived from an EMBL/GenBank/DDBJ whole genome shotgun (WGS) entry which is preliminary data.</text>
</comment>
<reference evidence="1 2" key="1">
    <citation type="journal article" date="2022" name="Hortic Res">
        <title>A haplotype resolved chromosomal level avocado genome allows analysis of novel avocado genes.</title>
        <authorList>
            <person name="Nath O."/>
            <person name="Fletcher S.J."/>
            <person name="Hayward A."/>
            <person name="Shaw L.M."/>
            <person name="Masouleh A.K."/>
            <person name="Furtado A."/>
            <person name="Henry R.J."/>
            <person name="Mitter N."/>
        </authorList>
    </citation>
    <scope>NUCLEOTIDE SEQUENCE [LARGE SCALE GENOMIC DNA]</scope>
    <source>
        <strain evidence="2">cv. Hass</strain>
    </source>
</reference>
<sequence length="97" mass="11158">MRLRGQVGVEVADLAKHIKDILEQVRIQIEKSNARYEVAADKHRHEGVFGESGLVWVYLRKERFPIGTYHKLRGAQDRALQSAQEDQQQCLSSRASR</sequence>
<gene>
    <name evidence="1" type="ORF">MRB53_005978</name>
</gene>
<dbReference type="EMBL" id="CM056810">
    <property type="protein sequence ID" value="KAJ8644230.1"/>
    <property type="molecule type" value="Genomic_DNA"/>
</dbReference>
<organism evidence="1 2">
    <name type="scientific">Persea americana</name>
    <name type="common">Avocado</name>
    <dbReference type="NCBI Taxonomy" id="3435"/>
    <lineage>
        <taxon>Eukaryota</taxon>
        <taxon>Viridiplantae</taxon>
        <taxon>Streptophyta</taxon>
        <taxon>Embryophyta</taxon>
        <taxon>Tracheophyta</taxon>
        <taxon>Spermatophyta</taxon>
        <taxon>Magnoliopsida</taxon>
        <taxon>Magnoliidae</taxon>
        <taxon>Laurales</taxon>
        <taxon>Lauraceae</taxon>
        <taxon>Persea</taxon>
    </lineage>
</organism>
<protein>
    <submittedName>
        <fullName evidence="1">Uncharacterized protein</fullName>
    </submittedName>
</protein>
<evidence type="ECO:0000313" key="2">
    <source>
        <dbReference type="Proteomes" id="UP001234297"/>
    </source>
</evidence>
<proteinExistence type="predicted"/>